<proteinExistence type="predicted"/>
<dbReference type="InterPro" id="IPR014059">
    <property type="entry name" value="TraI/TrwC_relax"/>
</dbReference>
<gene>
    <name evidence="4" type="primary">traI</name>
    <name evidence="4" type="ORF">JYA62_23145</name>
</gene>
<dbReference type="Pfam" id="PF08751">
    <property type="entry name" value="TrwC"/>
    <property type="match status" value="1"/>
</dbReference>
<sequence length="1930" mass="217043">MMSISPLKSASNAAKYYLSEENPKDLPDMSLEKDGDNYYLKEQSQDNHTFWHGKLAQEAGLQGQPVEEKTLESVLSGTLNGETIQGKRQQHKAGFDLTFSAPKSASILALVGGDTRLIEAHDRAVKFALTELEKDVAQVKVTHEKGVQEFENTDAMLFAVVRHKTSRNNDPQLHSHALAANMTRDQKGELRALASCLKQKGGVINGTGERIYHFQKYYTALYQSHFAKDAERLGFTTQGIGQGQFDIGGVPESLHKAFSTRKQQIDQQVLTFGHNTQASRDVAALDTRPSKTYQSDATLNHQWQQTVKGQGLDPTHLVRQSLETPATPNKSMQQAHEAFARSVKHLSQYSTSLSLEKIIELAASDFTKGSQQANAIDLKQAADEWIKEGKLVPLANKGQYTSQAALQTEKALLDVTKGRAHNLRTNVDESTLNRLNIPHNNRQKVADIYASTKQFHVVNVYGSSEQIAQHLLNAGNHSGKRVQFVSQNTHSQRLNQHRIARESHTFATWIKHLFQDDQRHTLHGLLHSDHPLTNKDVILVDSANKMSANELIALSEKADHTNSKVILLNRVSSRQGMKAHSAIDLYSKGNVTTHNWVNSKQTDSRVFLHDSDQRNIAQTYAALPDKTNTQVLATSSVEQRRLTDEIRATLKNDHQLSRTSVTLFTEQAHYLSKPQQELAGHYQTGMTLRHWHEGQRHDYVVARVDKDSNTIEALSKTDGTPHTFDPSSKAFQSMKMQLYKPDRLEISQGERIMTTGKHFPSKLEAGQHYIVTRISKGSLTLADHQGKTKRLTLDSLKDAPLSYDYVHSANHIEPKNHTLLSGKTFTLSKALLNDVTENSARLDIFTDAPEKAQQTLDKAEVRPSAIERVLHTQSVNDRYLSETTESKLRQDIEQAIGLLTKQQNVPVSEQAVNFALNHLSEKEAGFTQKQLVIEAVRYAFEEANSPITKAHIEAELAKRSDALSAEYSDGTRWTTEAAIATEKHILDNVQQGKQQHKPFATPKQVDRYLESQSRLTDGQKNAIHLISTTKDSFVAIQGLAGTGKSTMLQTNIDLIQHVTQVGKNQPDQIIGLAPTHSAVSELEHKGLNAQTLESLLIDVRGGKASASDYKNTLFFLDESSMVSNTQAKELTDLVLQSQSKAVLLGDKEQLLSLNAGKPFELAMTKGIIDKAQMIDSAQMTDIIRQRNQATLSAVHNILDKQPDSALDKLAQQGVDQQGKTQHVISTLEDNPQNPGKAQQVATEKLYYQVAEDYVSRTPETRENTLIIAYTNMERDMITEHIRHGLMKQKQLGKENVIAPRLRSTGASGEELKTMMPYQKGLVISTKPGQYATITRVDSEHGVVMIKSHETDQESAFLPRHRDHKFTALFSVSHKPLSTDDKIITRFTDKSRGIKANVEHRIIHADTKRIVAQAQDGQTLSIDPTQLKDGHWDYAYTRTADMAQGATYQNVITSIKGKGALSNLRRAYIDLTRASEHVRLYTDNPKQMMKSWLSKEVNKASAIETIQQLPPRSTTYFNDHPLAHEDVRYHNKNGDFDYNRLRERIATELPKYTESLAIHLLGQPNKSKSDRDYLTFGSGKSAIKVSLTGDHRGYFKDYTTGEKGSLVNLIMSHKNLSYKEALNEAHNLLNDPEQYSLTINDHHEKLMNTTPKHVAQFEQRAKDYLQQSQEIKGTLVEKYLNKLGVKEAQNDNVRFHPAVYSSEDKAFHPAMIANIHNQQGETRAIEITYLDHQAHKALDMDVNPRVLGTKSKQMTLFNQGQDLNTTIISTGIEQSFIINEQTQGQFDIINVNQKNDIQNISSDDIRQNVIILLTNQNLDLNPHNIEKIVENFASNNIHFVTEEDMMKQIKDCIDIFEGKEKDLQQNTEDSKFNTSSAKHNLDESITFYKEDKESKALEHFEQKGVSSQREIDFNKEHDCGDKVDVDRELER</sequence>
<dbReference type="RefSeq" id="WP_206372152.1">
    <property type="nucleotide sequence ID" value="NZ_CAWPTM010000105.1"/>
</dbReference>
<evidence type="ECO:0000313" key="4">
    <source>
        <dbReference type="EMBL" id="MBN3580519.1"/>
    </source>
</evidence>
<dbReference type="InterPro" id="IPR055570">
    <property type="entry name" value="DUF7146"/>
</dbReference>
<name>A0ABS3A8F8_9VIBR</name>
<feature type="domain" description="TraI 2B/2B-like" evidence="2">
    <location>
        <begin position="669"/>
        <end position="746"/>
    </location>
</feature>
<evidence type="ECO:0000259" key="2">
    <source>
        <dbReference type="Pfam" id="PF18340"/>
    </source>
</evidence>
<protein>
    <submittedName>
        <fullName evidence="4">Conjugative transfer relaxase/helicase TraI</fullName>
    </submittedName>
</protein>
<keyword evidence="5" id="KW-1185">Reference proteome</keyword>
<evidence type="ECO:0000259" key="1">
    <source>
        <dbReference type="Pfam" id="PF08751"/>
    </source>
</evidence>
<dbReference type="NCBIfam" id="TIGR02760">
    <property type="entry name" value="TraI_TIGR"/>
    <property type="match status" value="1"/>
</dbReference>
<reference evidence="4 5" key="1">
    <citation type="submission" date="2021-02" db="EMBL/GenBank/DDBJ databases">
        <title>Draft Genome Sequences of 5 Vibrio neptunius Strains Isolated From of Bivalve Hatcheries.</title>
        <authorList>
            <person name="Galvis F."/>
            <person name="Barja J.L."/>
            <person name="Lemos M.L."/>
            <person name="Balado M."/>
        </authorList>
    </citation>
    <scope>NUCLEOTIDE SEQUENCE [LARGE SCALE GENOMIC DNA]</scope>
    <source>
        <strain evidence="4 5">PP-145.98</strain>
    </source>
</reference>
<dbReference type="Gene3D" id="3.40.50.300">
    <property type="entry name" value="P-loop containing nucleotide triphosphate hydrolases"/>
    <property type="match status" value="1"/>
</dbReference>
<dbReference type="SUPFAM" id="SSF52540">
    <property type="entry name" value="P-loop containing nucleoside triphosphate hydrolases"/>
    <property type="match status" value="2"/>
</dbReference>
<dbReference type="NCBIfam" id="NF041492">
    <property type="entry name" value="MobF"/>
    <property type="match status" value="1"/>
</dbReference>
<feature type="domain" description="DUF7146" evidence="3">
    <location>
        <begin position="1657"/>
        <end position="1751"/>
    </location>
</feature>
<dbReference type="EMBL" id="JAFHLB010000052">
    <property type="protein sequence ID" value="MBN3580519.1"/>
    <property type="molecule type" value="Genomic_DNA"/>
</dbReference>
<comment type="caution">
    <text evidence="4">The sequence shown here is derived from an EMBL/GenBank/DDBJ whole genome shotgun (WGS) entry which is preliminary data.</text>
</comment>
<feature type="domain" description="TrwC relaxase" evidence="1">
    <location>
        <begin position="10"/>
        <end position="308"/>
    </location>
</feature>
<dbReference type="InterPro" id="IPR040668">
    <property type="entry name" value="TraI_2B"/>
</dbReference>
<organism evidence="4 5">
    <name type="scientific">Vibrio neptunius</name>
    <dbReference type="NCBI Taxonomy" id="170651"/>
    <lineage>
        <taxon>Bacteria</taxon>
        <taxon>Pseudomonadati</taxon>
        <taxon>Pseudomonadota</taxon>
        <taxon>Gammaproteobacteria</taxon>
        <taxon>Vibrionales</taxon>
        <taxon>Vibrionaceae</taxon>
        <taxon>Vibrio</taxon>
    </lineage>
</organism>
<accession>A0ABS3A8F8</accession>
<dbReference type="Proteomes" id="UP000779070">
    <property type="component" value="Unassembled WGS sequence"/>
</dbReference>
<dbReference type="Pfam" id="PF23639">
    <property type="entry name" value="DUF7146"/>
    <property type="match status" value="1"/>
</dbReference>
<dbReference type="InterPro" id="IPR014862">
    <property type="entry name" value="TrwC"/>
</dbReference>
<dbReference type="InterPro" id="IPR014129">
    <property type="entry name" value="Conjug_relaxase_TraI"/>
</dbReference>
<dbReference type="NCBIfam" id="TIGR02686">
    <property type="entry name" value="relax_trwC"/>
    <property type="match status" value="1"/>
</dbReference>
<dbReference type="SUPFAM" id="SSF55464">
    <property type="entry name" value="Origin of replication-binding domain, RBD-like"/>
    <property type="match status" value="1"/>
</dbReference>
<dbReference type="InterPro" id="IPR027417">
    <property type="entry name" value="P-loop_NTPase"/>
</dbReference>
<evidence type="ECO:0000313" key="5">
    <source>
        <dbReference type="Proteomes" id="UP000779070"/>
    </source>
</evidence>
<dbReference type="Pfam" id="PF18340">
    <property type="entry name" value="TraI_2B"/>
    <property type="match status" value="1"/>
</dbReference>
<evidence type="ECO:0000259" key="3">
    <source>
        <dbReference type="Pfam" id="PF23639"/>
    </source>
</evidence>
<dbReference type="Pfam" id="PF13604">
    <property type="entry name" value="AAA_30"/>
    <property type="match status" value="1"/>
</dbReference>